<name>A0A9N8X3G4_9BURK</name>
<dbReference type="RefSeq" id="WP_228881021.1">
    <property type="nucleotide sequence ID" value="NZ_CAJQZC010000008.1"/>
</dbReference>
<evidence type="ECO:0000259" key="9">
    <source>
        <dbReference type="PROSITE" id="PS51296"/>
    </source>
</evidence>
<reference evidence="10" key="1">
    <citation type="submission" date="2021-04" db="EMBL/GenBank/DDBJ databases">
        <authorList>
            <person name="Vanwijnsberghe S."/>
        </authorList>
    </citation>
    <scope>NUCLEOTIDE SEQUENCE</scope>
    <source>
        <strain evidence="10">LMG 31841</strain>
    </source>
</reference>
<proteinExistence type="predicted"/>
<gene>
    <name evidence="10" type="primary">hcaD</name>
    <name evidence="10" type="ORF">LMG31841_04224</name>
</gene>
<keyword evidence="5" id="KW-0274">FAD</keyword>
<sequence length="524" mass="56406">MSPAIHQVARVEDLPTGRGTRVCVRHDGKEVPLLLVRDGDTVRAWSADCPHAGAPLEEGTICNGRLVCPWHKGTFDLNDGSIVEPPPLKPLTRYAATVRDGNVFVSLETEEDARTQRIKNGSTSRTVLIAGAGAAGAAASAALREAGFEGRIVLAGGDAREPYDRTSLSKFVVAGDMPVDDVPPLLDPDFFATQKIERIESRVARLDANAKRAELDDGTAIDYDAALVCTGGTPKPPDIPGTNLTHVHLLRNRDDARAILASLDDAGAQGAAKRVVIAGASFIGLEVAGGLRKRNIDVHVICPADVPFAKQFGVRIGERIKRLHEENGVIFHTRARVSALRGDRAVREVVFDTGEHLPADVVIAATGVTPATSFLSGIQLNDDRSVTVDAGMMAAPGLYAAGDVARFPLPRSQAHVRIEHWRVAQQLARVAAMNIAGEPCEYVGVPYFWTWHYEKTIDYLGHVDDPDSVEIDGDLDALNFIAYLVKDGEVRAIVACERGDATGRLSEAMREPLTLEEARRIAEA</sequence>
<protein>
    <submittedName>
        <fullName evidence="10">3-phenylpropionate/cinnamic acid dioxygenase ferredoxin--NAD(+) reductase component</fullName>
        <ecNumber evidence="10">1.18.1.3</ecNumber>
    </submittedName>
</protein>
<dbReference type="GO" id="GO:0046872">
    <property type="term" value="F:metal ion binding"/>
    <property type="evidence" value="ECO:0007669"/>
    <property type="project" value="UniProtKB-KW"/>
</dbReference>
<dbReference type="Gene3D" id="3.50.50.60">
    <property type="entry name" value="FAD/NAD(P)-binding domain"/>
    <property type="match status" value="2"/>
</dbReference>
<evidence type="ECO:0000256" key="6">
    <source>
        <dbReference type="ARBA" id="ARBA00023002"/>
    </source>
</evidence>
<dbReference type="InterPro" id="IPR036188">
    <property type="entry name" value="FAD/NAD-bd_sf"/>
</dbReference>
<dbReference type="InterPro" id="IPR050446">
    <property type="entry name" value="FAD-oxidoreductase/Apoptosis"/>
</dbReference>
<dbReference type="EC" id="1.18.1.3" evidence="10"/>
<accession>A0A9N8X3G4</accession>
<dbReference type="Pfam" id="PF07992">
    <property type="entry name" value="Pyr_redox_2"/>
    <property type="match status" value="1"/>
</dbReference>
<dbReference type="InterPro" id="IPR036922">
    <property type="entry name" value="Rieske_2Fe-2S_sf"/>
</dbReference>
<dbReference type="AlphaFoldDB" id="A0A9N8X3G4"/>
<keyword evidence="4" id="KW-0479">Metal-binding</keyword>
<evidence type="ECO:0000256" key="2">
    <source>
        <dbReference type="ARBA" id="ARBA00022630"/>
    </source>
</evidence>
<dbReference type="PANTHER" id="PTHR43557:SF2">
    <property type="entry name" value="RIESKE DOMAIN-CONTAINING PROTEIN-RELATED"/>
    <property type="match status" value="1"/>
</dbReference>
<evidence type="ECO:0000256" key="1">
    <source>
        <dbReference type="ARBA" id="ARBA00001974"/>
    </source>
</evidence>
<feature type="domain" description="Rieske" evidence="9">
    <location>
        <begin position="6"/>
        <end position="105"/>
    </location>
</feature>
<dbReference type="PRINTS" id="PR00411">
    <property type="entry name" value="PNDRDTASEI"/>
</dbReference>
<evidence type="ECO:0000256" key="4">
    <source>
        <dbReference type="ARBA" id="ARBA00022723"/>
    </source>
</evidence>
<dbReference type="Proteomes" id="UP000789704">
    <property type="component" value="Unassembled WGS sequence"/>
</dbReference>
<dbReference type="GO" id="GO:0016651">
    <property type="term" value="F:oxidoreductase activity, acting on NAD(P)H"/>
    <property type="evidence" value="ECO:0007669"/>
    <property type="project" value="TreeGrafter"/>
</dbReference>
<dbReference type="EMBL" id="CAJQZC010000008">
    <property type="protein sequence ID" value="CAG4912970.1"/>
    <property type="molecule type" value="Genomic_DNA"/>
</dbReference>
<keyword evidence="7" id="KW-0408">Iron</keyword>
<evidence type="ECO:0000313" key="10">
    <source>
        <dbReference type="EMBL" id="CAG4912970.1"/>
    </source>
</evidence>
<keyword evidence="11" id="KW-1185">Reference proteome</keyword>
<dbReference type="InterPro" id="IPR023753">
    <property type="entry name" value="FAD/NAD-binding_dom"/>
</dbReference>
<keyword evidence="10" id="KW-0223">Dioxygenase</keyword>
<dbReference type="GO" id="GO:0051537">
    <property type="term" value="F:2 iron, 2 sulfur cluster binding"/>
    <property type="evidence" value="ECO:0007669"/>
    <property type="project" value="UniProtKB-KW"/>
</dbReference>
<dbReference type="SUPFAM" id="SSF55424">
    <property type="entry name" value="FAD/NAD-linked reductases, dimerisation (C-terminal) domain"/>
    <property type="match status" value="1"/>
</dbReference>
<comment type="cofactor">
    <cofactor evidence="1">
        <name>FAD</name>
        <dbReference type="ChEBI" id="CHEBI:57692"/>
    </cofactor>
</comment>
<dbReference type="PRINTS" id="PR00368">
    <property type="entry name" value="FADPNR"/>
</dbReference>
<dbReference type="PANTHER" id="PTHR43557">
    <property type="entry name" value="APOPTOSIS-INDUCING FACTOR 1"/>
    <property type="match status" value="1"/>
</dbReference>
<evidence type="ECO:0000313" key="11">
    <source>
        <dbReference type="Proteomes" id="UP000789704"/>
    </source>
</evidence>
<evidence type="ECO:0000256" key="3">
    <source>
        <dbReference type="ARBA" id="ARBA00022714"/>
    </source>
</evidence>
<dbReference type="PROSITE" id="PS51296">
    <property type="entry name" value="RIESKE"/>
    <property type="match status" value="1"/>
</dbReference>
<keyword evidence="3" id="KW-0001">2Fe-2S</keyword>
<dbReference type="Gene3D" id="2.102.10.10">
    <property type="entry name" value="Rieske [2Fe-2S] iron-sulphur domain"/>
    <property type="match status" value="1"/>
</dbReference>
<dbReference type="GO" id="GO:0005737">
    <property type="term" value="C:cytoplasm"/>
    <property type="evidence" value="ECO:0007669"/>
    <property type="project" value="TreeGrafter"/>
</dbReference>
<dbReference type="SUPFAM" id="SSF50022">
    <property type="entry name" value="ISP domain"/>
    <property type="match status" value="1"/>
</dbReference>
<evidence type="ECO:0000256" key="8">
    <source>
        <dbReference type="ARBA" id="ARBA00023014"/>
    </source>
</evidence>
<dbReference type="GO" id="GO:0051213">
    <property type="term" value="F:dioxygenase activity"/>
    <property type="evidence" value="ECO:0007669"/>
    <property type="project" value="UniProtKB-KW"/>
</dbReference>
<dbReference type="GO" id="GO:0008860">
    <property type="term" value="F:ferredoxin-NAD+ reductase activity"/>
    <property type="evidence" value="ECO:0007669"/>
    <property type="project" value="UniProtKB-EC"/>
</dbReference>
<dbReference type="InterPro" id="IPR017941">
    <property type="entry name" value="Rieske_2Fe-2S"/>
</dbReference>
<dbReference type="InterPro" id="IPR016156">
    <property type="entry name" value="FAD/NAD-linked_Rdtase_dimer_sf"/>
</dbReference>
<dbReference type="Pfam" id="PF00355">
    <property type="entry name" value="Rieske"/>
    <property type="match status" value="1"/>
</dbReference>
<keyword evidence="8" id="KW-0411">Iron-sulfur</keyword>
<organism evidence="10 11">
    <name type="scientific">Paraburkholderia saeva</name>
    <dbReference type="NCBI Taxonomy" id="2777537"/>
    <lineage>
        <taxon>Bacteria</taxon>
        <taxon>Pseudomonadati</taxon>
        <taxon>Pseudomonadota</taxon>
        <taxon>Betaproteobacteria</taxon>
        <taxon>Burkholderiales</taxon>
        <taxon>Burkholderiaceae</taxon>
        <taxon>Paraburkholderia</taxon>
    </lineage>
</organism>
<comment type="caution">
    <text evidence="10">The sequence shown here is derived from an EMBL/GenBank/DDBJ whole genome shotgun (WGS) entry which is preliminary data.</text>
</comment>
<evidence type="ECO:0000256" key="7">
    <source>
        <dbReference type="ARBA" id="ARBA00023004"/>
    </source>
</evidence>
<evidence type="ECO:0000256" key="5">
    <source>
        <dbReference type="ARBA" id="ARBA00022827"/>
    </source>
</evidence>
<keyword evidence="2" id="KW-0285">Flavoprotein</keyword>
<dbReference type="SUPFAM" id="SSF51905">
    <property type="entry name" value="FAD/NAD(P)-binding domain"/>
    <property type="match status" value="1"/>
</dbReference>
<dbReference type="Gene3D" id="3.30.390.30">
    <property type="match status" value="1"/>
</dbReference>
<keyword evidence="6 10" id="KW-0560">Oxidoreductase</keyword>